<evidence type="ECO:0000313" key="1">
    <source>
        <dbReference type="EMBL" id="MBO8432350.1"/>
    </source>
</evidence>
<proteinExistence type="predicted"/>
<protein>
    <recommendedName>
        <fullName evidence="3">V-type ATP synthase subunit E</fullName>
    </recommendedName>
</protein>
<reference evidence="1" key="2">
    <citation type="journal article" date="2021" name="PeerJ">
        <title>Extensive microbial diversity within the chicken gut microbiome revealed by metagenomics and culture.</title>
        <authorList>
            <person name="Gilroy R."/>
            <person name="Ravi A."/>
            <person name="Getino M."/>
            <person name="Pursley I."/>
            <person name="Horton D.L."/>
            <person name="Alikhan N.F."/>
            <person name="Baker D."/>
            <person name="Gharbi K."/>
            <person name="Hall N."/>
            <person name="Watson M."/>
            <person name="Adriaenssens E.M."/>
            <person name="Foster-Nyarko E."/>
            <person name="Jarju S."/>
            <person name="Secka A."/>
            <person name="Antonio M."/>
            <person name="Oren A."/>
            <person name="Chaudhuri R.R."/>
            <person name="La Ragione R."/>
            <person name="Hildebrand F."/>
            <person name="Pallen M.J."/>
        </authorList>
    </citation>
    <scope>NUCLEOTIDE SEQUENCE</scope>
    <source>
        <strain evidence="1">2889</strain>
    </source>
</reference>
<evidence type="ECO:0008006" key="3">
    <source>
        <dbReference type="Google" id="ProtNLM"/>
    </source>
</evidence>
<reference evidence="1" key="1">
    <citation type="submission" date="2020-10" db="EMBL/GenBank/DDBJ databases">
        <authorList>
            <person name="Gilroy R."/>
        </authorList>
    </citation>
    <scope>NUCLEOTIDE SEQUENCE</scope>
    <source>
        <strain evidence="1">2889</strain>
    </source>
</reference>
<gene>
    <name evidence="1" type="ORF">IAB08_03530</name>
</gene>
<evidence type="ECO:0000313" key="2">
    <source>
        <dbReference type="Proteomes" id="UP000823612"/>
    </source>
</evidence>
<dbReference type="SUPFAM" id="SSF160527">
    <property type="entry name" value="V-type ATPase subunit E-like"/>
    <property type="match status" value="1"/>
</dbReference>
<comment type="caution">
    <text evidence="1">The sequence shown here is derived from an EMBL/GenBank/DDBJ whole genome shotgun (WGS) entry which is preliminary data.</text>
</comment>
<name>A0A9D9GZ34_9BACT</name>
<accession>A0A9D9GZ34</accession>
<dbReference type="AlphaFoldDB" id="A0A9D9GZ34"/>
<feature type="non-terminal residue" evidence="1">
    <location>
        <position position="1"/>
    </location>
</feature>
<dbReference type="Proteomes" id="UP000823612">
    <property type="component" value="Unassembled WGS sequence"/>
</dbReference>
<sequence length="111" mass="12655">LAPALHSAMEQVEFVQLVIVKAMECFKPAGYNGLSLELLLPEDYRNRFDKFLEGQLGADLKAGLEVKFDGELKGGFKIVNKTEGYQLSFTEEDFMALFEEYARPRIKQLLF</sequence>
<dbReference type="EMBL" id="JADIMZ010000051">
    <property type="protein sequence ID" value="MBO8432350.1"/>
    <property type="molecule type" value="Genomic_DNA"/>
</dbReference>
<organism evidence="1 2">
    <name type="scientific">Candidatus Pullibacteroides excrementavium</name>
    <dbReference type="NCBI Taxonomy" id="2840905"/>
    <lineage>
        <taxon>Bacteria</taxon>
        <taxon>Pseudomonadati</taxon>
        <taxon>Bacteroidota</taxon>
        <taxon>Bacteroidia</taxon>
        <taxon>Bacteroidales</taxon>
        <taxon>Candidatus Pullibacteroides</taxon>
    </lineage>
</organism>